<reference evidence="2" key="2">
    <citation type="journal article" date="2023" name="IMA Fungus">
        <title>Comparative genomic study of the Penicillium genus elucidates a diverse pangenome and 15 lateral gene transfer events.</title>
        <authorList>
            <person name="Petersen C."/>
            <person name="Sorensen T."/>
            <person name="Nielsen M.R."/>
            <person name="Sondergaard T.E."/>
            <person name="Sorensen J.L."/>
            <person name="Fitzpatrick D.A."/>
            <person name="Frisvad J.C."/>
            <person name="Nielsen K.L."/>
        </authorList>
    </citation>
    <scope>NUCLEOTIDE SEQUENCE</scope>
    <source>
        <strain evidence="2">IBT 30069</strain>
    </source>
</reference>
<reference evidence="2" key="1">
    <citation type="submission" date="2022-11" db="EMBL/GenBank/DDBJ databases">
        <authorList>
            <person name="Petersen C."/>
        </authorList>
    </citation>
    <scope>NUCLEOTIDE SEQUENCE</scope>
    <source>
        <strain evidence="2">IBT 30069</strain>
    </source>
</reference>
<feature type="region of interest" description="Disordered" evidence="1">
    <location>
        <begin position="1"/>
        <end position="61"/>
    </location>
</feature>
<evidence type="ECO:0000256" key="1">
    <source>
        <dbReference type="SAM" id="MobiDB-lite"/>
    </source>
</evidence>
<dbReference type="EMBL" id="JAPQKH010000011">
    <property type="protein sequence ID" value="KAJ5081107.1"/>
    <property type="molecule type" value="Genomic_DNA"/>
</dbReference>
<dbReference type="Proteomes" id="UP001149165">
    <property type="component" value="Unassembled WGS sequence"/>
</dbReference>
<dbReference type="AlphaFoldDB" id="A0A9W9JTV4"/>
<name>A0A9W9JTV4_9EURO</name>
<evidence type="ECO:0000313" key="3">
    <source>
        <dbReference type="Proteomes" id="UP001149165"/>
    </source>
</evidence>
<organism evidence="2 3">
    <name type="scientific">Penicillium angulare</name>
    <dbReference type="NCBI Taxonomy" id="116970"/>
    <lineage>
        <taxon>Eukaryota</taxon>
        <taxon>Fungi</taxon>
        <taxon>Dikarya</taxon>
        <taxon>Ascomycota</taxon>
        <taxon>Pezizomycotina</taxon>
        <taxon>Eurotiomycetes</taxon>
        <taxon>Eurotiomycetidae</taxon>
        <taxon>Eurotiales</taxon>
        <taxon>Aspergillaceae</taxon>
        <taxon>Penicillium</taxon>
    </lineage>
</organism>
<gene>
    <name evidence="2" type="ORF">N7456_013345</name>
</gene>
<protein>
    <submittedName>
        <fullName evidence="2">Uncharacterized protein</fullName>
    </submittedName>
</protein>
<keyword evidence="3" id="KW-1185">Reference proteome</keyword>
<sequence length="61" mass="6640">MVDMAEFSVQSHRKPPEQREAVRQSPNGTHRQQQYSGQPPSNPADGKADQAGVGGSRPLKL</sequence>
<accession>A0A9W9JTV4</accession>
<comment type="caution">
    <text evidence="2">The sequence shown here is derived from an EMBL/GenBank/DDBJ whole genome shotgun (WGS) entry which is preliminary data.</text>
</comment>
<evidence type="ECO:0000313" key="2">
    <source>
        <dbReference type="EMBL" id="KAJ5081107.1"/>
    </source>
</evidence>
<feature type="compositionally biased region" description="Polar residues" evidence="1">
    <location>
        <begin position="24"/>
        <end position="39"/>
    </location>
</feature>
<proteinExistence type="predicted"/>